<dbReference type="Gene3D" id="1.10.287.110">
    <property type="entry name" value="DnaJ domain"/>
    <property type="match status" value="1"/>
</dbReference>
<keyword evidence="3" id="KW-1133">Transmembrane helix</keyword>
<dbReference type="Pfam" id="PF00226">
    <property type="entry name" value="DnaJ"/>
    <property type="match status" value="1"/>
</dbReference>
<dbReference type="SMART" id="SM00271">
    <property type="entry name" value="DnaJ"/>
    <property type="match status" value="1"/>
</dbReference>
<dbReference type="PRINTS" id="PR00625">
    <property type="entry name" value="JDOMAIN"/>
</dbReference>
<keyword evidence="1" id="KW-0143">Chaperone</keyword>
<name>A0A2T3PFS0_PHOPO</name>
<accession>A0A2T3PFS0</accession>
<evidence type="ECO:0000256" key="3">
    <source>
        <dbReference type="SAM" id="Phobius"/>
    </source>
</evidence>
<evidence type="ECO:0000313" key="5">
    <source>
        <dbReference type="EMBL" id="PSU27238.1"/>
    </source>
</evidence>
<evidence type="ECO:0000256" key="1">
    <source>
        <dbReference type="ARBA" id="ARBA00023186"/>
    </source>
</evidence>
<dbReference type="CDD" id="cd06257">
    <property type="entry name" value="DnaJ"/>
    <property type="match status" value="1"/>
</dbReference>
<dbReference type="STRING" id="659.AYY26_03230"/>
<proteinExistence type="predicted"/>
<organism evidence="6 8">
    <name type="scientific">Photobacterium phosphoreum</name>
    <dbReference type="NCBI Taxonomy" id="659"/>
    <lineage>
        <taxon>Bacteria</taxon>
        <taxon>Pseudomonadati</taxon>
        <taxon>Pseudomonadota</taxon>
        <taxon>Gammaproteobacteria</taxon>
        <taxon>Vibrionales</taxon>
        <taxon>Vibrionaceae</taxon>
        <taxon>Photobacterium</taxon>
    </lineage>
</organism>
<feature type="domain" description="J" evidence="4">
    <location>
        <begin position="3"/>
        <end position="64"/>
    </location>
</feature>
<sequence>MTTFHELLGTDDNCSKAEIKKRYRQLSMKLHPDKEGSQALMRILSLAYQQVNKGNGKEKCSEVTIKSDLNNKAQRQQTVDLKKQVTLLIKEKTQLQALIERYQQEVAHAYNAGENSARQTLVLLQTTNNGLNEQLVLLQRQIDSSESNGCLSENTFKKKCIAMVSVALVVIMLAGGGIWYYQAQHSPSLVLIPVPVTVQVKSVSTTPPATVANVDVVHNADKIMMTDTVGLWQQRYYEGTRQPYIAVRSIDGSYIVKDCEGTFSYYSNHSHHSTRVPANLIFSANDRQFSVYRIPYGNGSSHQQWLNSQSLSINKNIFSNNGYKSSSLALASVCNNTVPF</sequence>
<keyword evidence="3" id="KW-0472">Membrane</keyword>
<evidence type="ECO:0000313" key="8">
    <source>
        <dbReference type="Proteomes" id="UP000241618"/>
    </source>
</evidence>
<feature type="coiled-coil region" evidence="2">
    <location>
        <begin position="85"/>
        <end position="148"/>
    </location>
</feature>
<keyword evidence="3" id="KW-0812">Transmembrane</keyword>
<dbReference type="RefSeq" id="WP_107191996.1">
    <property type="nucleotide sequence ID" value="NZ_PYMN01000060.1"/>
</dbReference>
<evidence type="ECO:0000313" key="6">
    <source>
        <dbReference type="EMBL" id="PSU51264.1"/>
    </source>
</evidence>
<protein>
    <recommendedName>
        <fullName evidence="4">J domain-containing protein</fullName>
    </recommendedName>
</protein>
<dbReference type="AlphaFoldDB" id="A0A2T3PFS0"/>
<dbReference type="EMBL" id="PYMP01000011">
    <property type="protein sequence ID" value="PSU51264.1"/>
    <property type="molecule type" value="Genomic_DNA"/>
</dbReference>
<evidence type="ECO:0000256" key="2">
    <source>
        <dbReference type="SAM" id="Coils"/>
    </source>
</evidence>
<gene>
    <name evidence="6" type="ORF">C9J18_12450</name>
    <name evidence="5" type="ORF">CTM96_00470</name>
</gene>
<dbReference type="Proteomes" id="UP000241618">
    <property type="component" value="Unassembled WGS sequence"/>
</dbReference>
<evidence type="ECO:0000313" key="7">
    <source>
        <dbReference type="Proteomes" id="UP000241405"/>
    </source>
</evidence>
<dbReference type="EMBL" id="PYMO01000001">
    <property type="protein sequence ID" value="PSU27238.1"/>
    <property type="molecule type" value="Genomic_DNA"/>
</dbReference>
<dbReference type="PROSITE" id="PS50076">
    <property type="entry name" value="DNAJ_2"/>
    <property type="match status" value="1"/>
</dbReference>
<evidence type="ECO:0000259" key="4">
    <source>
        <dbReference type="PROSITE" id="PS50076"/>
    </source>
</evidence>
<dbReference type="SUPFAM" id="SSF46565">
    <property type="entry name" value="Chaperone J-domain"/>
    <property type="match status" value="1"/>
</dbReference>
<keyword evidence="7" id="KW-1185">Reference proteome</keyword>
<feature type="transmembrane region" description="Helical" evidence="3">
    <location>
        <begin position="161"/>
        <end position="181"/>
    </location>
</feature>
<keyword evidence="2" id="KW-0175">Coiled coil</keyword>
<dbReference type="InterPro" id="IPR001623">
    <property type="entry name" value="DnaJ_domain"/>
</dbReference>
<reference evidence="7 8" key="1">
    <citation type="submission" date="2018-03" db="EMBL/GenBank/DDBJ databases">
        <title>Whole genome sequencing of Histamine producing bacteria.</title>
        <authorList>
            <person name="Butler K."/>
        </authorList>
    </citation>
    <scope>NUCLEOTIDE SEQUENCE [LARGE SCALE GENOMIC DNA]</scope>
    <source>
        <strain evidence="6 8">FS-6.1</strain>
        <strain evidence="5 7">FS-6.2</strain>
    </source>
</reference>
<comment type="caution">
    <text evidence="6">The sequence shown here is derived from an EMBL/GenBank/DDBJ whole genome shotgun (WGS) entry which is preliminary data.</text>
</comment>
<dbReference type="InterPro" id="IPR036869">
    <property type="entry name" value="J_dom_sf"/>
</dbReference>
<dbReference type="Proteomes" id="UP000241405">
    <property type="component" value="Unassembled WGS sequence"/>
</dbReference>